<dbReference type="HOGENOM" id="CLU_016900_0_0_1"/>
<dbReference type="OrthoDB" id="3647at2759"/>
<reference evidence="7" key="2">
    <citation type="submission" date="2015-01" db="EMBL/GenBank/DDBJ databases">
        <title>Evolutionary Origins and Diversification of the Mycorrhizal Mutualists.</title>
        <authorList>
            <consortium name="DOE Joint Genome Institute"/>
            <consortium name="Mycorrhizal Genomics Consortium"/>
            <person name="Kohler A."/>
            <person name="Kuo A."/>
            <person name="Nagy L.G."/>
            <person name="Floudas D."/>
            <person name="Copeland A."/>
            <person name="Barry K.W."/>
            <person name="Cichocki N."/>
            <person name="Veneault-Fourrey C."/>
            <person name="LaButti K."/>
            <person name="Lindquist E.A."/>
            <person name="Lipzen A."/>
            <person name="Lundell T."/>
            <person name="Morin E."/>
            <person name="Murat C."/>
            <person name="Riley R."/>
            <person name="Ohm R."/>
            <person name="Sun H."/>
            <person name="Tunlid A."/>
            <person name="Henrissat B."/>
            <person name="Grigoriev I.V."/>
            <person name="Hibbett D.S."/>
            <person name="Martin F."/>
        </authorList>
    </citation>
    <scope>NUCLEOTIDE SEQUENCE [LARGE SCALE GENOMIC DNA]</scope>
    <source>
        <strain evidence="7">MUT 4182</strain>
    </source>
</reference>
<dbReference type="STRING" id="1051891.A0A0C3QKA0"/>
<keyword evidence="2 6" id="KW-0808">Transferase</keyword>
<evidence type="ECO:0000256" key="1">
    <source>
        <dbReference type="ARBA" id="ARBA00009003"/>
    </source>
</evidence>
<feature type="chain" id="PRO_5002168620" evidence="5">
    <location>
        <begin position="22"/>
        <end position="527"/>
    </location>
</feature>
<evidence type="ECO:0000313" key="6">
    <source>
        <dbReference type="EMBL" id="KIO32885.1"/>
    </source>
</evidence>
<feature type="region of interest" description="Disordered" evidence="3">
    <location>
        <begin position="467"/>
        <end position="512"/>
    </location>
</feature>
<comment type="similarity">
    <text evidence="1">Belongs to the glycosyltransferase 32 family.</text>
</comment>
<reference evidence="6 7" key="1">
    <citation type="submission" date="2014-04" db="EMBL/GenBank/DDBJ databases">
        <authorList>
            <consortium name="DOE Joint Genome Institute"/>
            <person name="Kuo A."/>
            <person name="Girlanda M."/>
            <person name="Perotto S."/>
            <person name="Kohler A."/>
            <person name="Nagy L.G."/>
            <person name="Floudas D."/>
            <person name="Copeland A."/>
            <person name="Barry K.W."/>
            <person name="Cichocki N."/>
            <person name="Veneault-Fourrey C."/>
            <person name="LaButti K."/>
            <person name="Lindquist E.A."/>
            <person name="Lipzen A."/>
            <person name="Lundell T."/>
            <person name="Morin E."/>
            <person name="Murat C."/>
            <person name="Sun H."/>
            <person name="Tunlid A."/>
            <person name="Henrissat B."/>
            <person name="Grigoriev I.V."/>
            <person name="Hibbett D.S."/>
            <person name="Martin F."/>
            <person name="Nordberg H.P."/>
            <person name="Cantor M.N."/>
            <person name="Hua S.X."/>
        </authorList>
    </citation>
    <scope>NUCLEOTIDE SEQUENCE [LARGE SCALE GENOMIC DNA]</scope>
    <source>
        <strain evidence="6 7">MUT 4182</strain>
    </source>
</reference>
<feature type="signal peptide" evidence="5">
    <location>
        <begin position="1"/>
        <end position="21"/>
    </location>
</feature>
<dbReference type="AlphaFoldDB" id="A0A0C3QKA0"/>
<keyword evidence="7" id="KW-1185">Reference proteome</keyword>
<evidence type="ECO:0000256" key="2">
    <source>
        <dbReference type="ARBA" id="ARBA00022679"/>
    </source>
</evidence>
<sequence>MARKVSVVLLSLLCLFLVGTAIVLSTTQAYLKIADWAYITEDEVPWNPTMSTANASRANEIVPRILHQTWKTDVLPKEWVGASQACRDMHPDYEYMLWTDAKSRQLIADHYPWFLSTFDGYKYKIQRADAIRYFVLHHFGGVYMDLDMGCLRPMDPLLQFQVILPKTIPVGVSNDLMTSTPGHPFMEQVTRGLITFDINYILNYPTVMFTTGPMFMSAQYGFYTAAHPPTPQNPGGEVRILPKSLYGKNAKPGEAPHSFFEHYYASSWHSDDAWLWTFLGVWGMRLMYVTCIVAAIFGVRMYIFKKKHGRGLRGRRLVLGRYEVVLPRFIYDRDTNATQLDVGPFSMLAGGHSREASGSSTALSPSSSEPTSPTATPRFPSSIMPFSVEVGPLSPSLSGISSSETNGVAGAIKRAGSWVFGAITPLSEYATSGSRRSNRSASRSSRRPRSRGILFFLPAIFHPSSASNRSPDFEPISLPPIDSDTEAQTFIRRSAGSLSRPRSPMSKAEEAELESALLVPNFRGGEP</sequence>
<feature type="region of interest" description="Disordered" evidence="3">
    <location>
        <begin position="352"/>
        <end position="378"/>
    </location>
</feature>
<gene>
    <name evidence="6" type="ORF">M407DRAFT_4350</name>
</gene>
<dbReference type="InterPro" id="IPR007577">
    <property type="entry name" value="GlycoTrfase_DXD_sugar-bd_CS"/>
</dbReference>
<proteinExistence type="inferred from homology"/>
<keyword evidence="4" id="KW-1133">Transmembrane helix</keyword>
<evidence type="ECO:0000256" key="5">
    <source>
        <dbReference type="SAM" id="SignalP"/>
    </source>
</evidence>
<name>A0A0C3QKA0_9AGAM</name>
<dbReference type="FunFam" id="3.90.550.20:FF:000005">
    <property type="entry name" value="Unplaced genomic scaffold supercont1.17, whole genome shotgun sequence"/>
    <property type="match status" value="1"/>
</dbReference>
<dbReference type="GO" id="GO:0000030">
    <property type="term" value="F:mannosyltransferase activity"/>
    <property type="evidence" value="ECO:0007669"/>
    <property type="project" value="TreeGrafter"/>
</dbReference>
<dbReference type="PANTHER" id="PTHR32385">
    <property type="entry name" value="MANNOSYL PHOSPHORYLINOSITOL CERAMIDE SYNTHASE"/>
    <property type="match status" value="1"/>
</dbReference>
<feature type="compositionally biased region" description="Low complexity" evidence="3">
    <location>
        <begin position="356"/>
        <end position="377"/>
    </location>
</feature>
<dbReference type="PANTHER" id="PTHR32385:SF15">
    <property type="entry name" value="INOSITOL PHOSPHOCERAMIDE MANNOSYLTRANSFERASE 1"/>
    <property type="match status" value="1"/>
</dbReference>
<dbReference type="GO" id="GO:0016020">
    <property type="term" value="C:membrane"/>
    <property type="evidence" value="ECO:0007669"/>
    <property type="project" value="GOC"/>
</dbReference>
<accession>A0A0C3QKA0</accession>
<dbReference type="EMBL" id="KN822952">
    <property type="protein sequence ID" value="KIO32885.1"/>
    <property type="molecule type" value="Genomic_DNA"/>
</dbReference>
<dbReference type="InterPro" id="IPR029044">
    <property type="entry name" value="Nucleotide-diphossugar_trans"/>
</dbReference>
<dbReference type="InterPro" id="IPR051706">
    <property type="entry name" value="Glycosyltransferase_domain"/>
</dbReference>
<keyword evidence="5" id="KW-0732">Signal</keyword>
<keyword evidence="4" id="KW-0472">Membrane</keyword>
<dbReference type="Pfam" id="PF04488">
    <property type="entry name" value="Gly_transf_sug"/>
    <property type="match status" value="1"/>
</dbReference>
<protein>
    <submittedName>
        <fullName evidence="6">Glycosyltransferase family 32 protein</fullName>
    </submittedName>
</protein>
<keyword evidence="4" id="KW-0812">Transmembrane</keyword>
<evidence type="ECO:0000256" key="3">
    <source>
        <dbReference type="SAM" id="MobiDB-lite"/>
    </source>
</evidence>
<dbReference type="Proteomes" id="UP000054248">
    <property type="component" value="Unassembled WGS sequence"/>
</dbReference>
<organism evidence="6 7">
    <name type="scientific">Tulasnella calospora MUT 4182</name>
    <dbReference type="NCBI Taxonomy" id="1051891"/>
    <lineage>
        <taxon>Eukaryota</taxon>
        <taxon>Fungi</taxon>
        <taxon>Dikarya</taxon>
        <taxon>Basidiomycota</taxon>
        <taxon>Agaricomycotina</taxon>
        <taxon>Agaricomycetes</taxon>
        <taxon>Cantharellales</taxon>
        <taxon>Tulasnellaceae</taxon>
        <taxon>Tulasnella</taxon>
    </lineage>
</organism>
<dbReference type="Gene3D" id="3.90.550.20">
    <property type="match status" value="1"/>
</dbReference>
<feature type="transmembrane region" description="Helical" evidence="4">
    <location>
        <begin position="273"/>
        <end position="303"/>
    </location>
</feature>
<evidence type="ECO:0000256" key="4">
    <source>
        <dbReference type="SAM" id="Phobius"/>
    </source>
</evidence>
<dbReference type="SUPFAM" id="SSF53448">
    <property type="entry name" value="Nucleotide-diphospho-sugar transferases"/>
    <property type="match status" value="1"/>
</dbReference>
<evidence type="ECO:0000313" key="7">
    <source>
        <dbReference type="Proteomes" id="UP000054248"/>
    </source>
</evidence>
<dbReference type="GO" id="GO:0051999">
    <property type="term" value="P:mannosyl-inositol phosphorylceramide biosynthetic process"/>
    <property type="evidence" value="ECO:0007669"/>
    <property type="project" value="TreeGrafter"/>
</dbReference>